<keyword evidence="1" id="KW-0614">Plasmid</keyword>
<geneLocation type="plasmid" evidence="1">
    <name>unnamed</name>
</geneLocation>
<proteinExistence type="predicted"/>
<name>A0A290SAZ7_9GAMM</name>
<organism evidence="1 2">
    <name type="scientific">Pseudoalteromonas arctica A 37-1-2</name>
    <dbReference type="NCBI Taxonomy" id="1117313"/>
    <lineage>
        <taxon>Bacteria</taxon>
        <taxon>Pseudomonadati</taxon>
        <taxon>Pseudomonadota</taxon>
        <taxon>Gammaproteobacteria</taxon>
        <taxon>Alteromonadales</taxon>
        <taxon>Pseudoalteromonadaceae</taxon>
        <taxon>Pseudoalteromonas</taxon>
    </lineage>
</organism>
<accession>A0A290SAZ7</accession>
<evidence type="ECO:0000313" key="1">
    <source>
        <dbReference type="EMBL" id="ATC89009.1"/>
    </source>
</evidence>
<dbReference type="Proteomes" id="UP000016505">
    <property type="component" value="Plasmid unnamed"/>
</dbReference>
<gene>
    <name evidence="1" type="ORF">PARC_p0036</name>
</gene>
<reference evidence="1 2" key="1">
    <citation type="journal article" date="2012" name="J. Bacteriol.">
        <title>Genome sequences of type strains of seven species of the marine bacterium Pseudoalteromonas.</title>
        <authorList>
            <person name="Xie B.B."/>
            <person name="Shu Y.L."/>
            <person name="Qin Q.L."/>
            <person name="Rong J.C."/>
            <person name="Zhang X.Y."/>
            <person name="Chen X.L."/>
            <person name="Shi M."/>
            <person name="He H.L."/>
            <person name="Zhou B.C."/>
            <person name="Zhang Y.Z."/>
        </authorList>
    </citation>
    <scope>NUCLEOTIDE SEQUENCE [LARGE SCALE GENOMIC DNA]</scope>
    <source>
        <strain evidence="1 2">A 37-1-2</strain>
        <plasmid evidence="1 2">unnamed</plasmid>
    </source>
</reference>
<sequence>MSIEGMYDNKDQNLDSINVPIQRKIVTTKIETHFWTKMS</sequence>
<dbReference type="KEGG" id="part:PARC_p0036"/>
<protein>
    <submittedName>
        <fullName evidence="1">Uncharacterized protein</fullName>
    </submittedName>
</protein>
<dbReference type="AlphaFoldDB" id="A0A290SAZ7"/>
<evidence type="ECO:0000313" key="2">
    <source>
        <dbReference type="Proteomes" id="UP000016505"/>
    </source>
</evidence>
<dbReference type="EMBL" id="CP011027">
    <property type="protein sequence ID" value="ATC89009.1"/>
    <property type="molecule type" value="Genomic_DNA"/>
</dbReference>